<dbReference type="AlphaFoldDB" id="A0A8K0NVK2"/>
<dbReference type="InterPro" id="IPR007884">
    <property type="entry name" value="METL9"/>
</dbReference>
<protein>
    <submittedName>
        <fullName evidence="1">Uncharacterized protein</fullName>
    </submittedName>
</protein>
<dbReference type="Proteomes" id="UP000792457">
    <property type="component" value="Unassembled WGS sequence"/>
</dbReference>
<dbReference type="GO" id="GO:0106370">
    <property type="term" value="F:protein-L-histidine N-pros-methyltransferase activity"/>
    <property type="evidence" value="ECO:0007669"/>
    <property type="project" value="InterPro"/>
</dbReference>
<keyword evidence="2" id="KW-1185">Reference proteome</keyword>
<gene>
    <name evidence="1" type="ORF">J437_LFUL009900</name>
</gene>
<accession>A0A8K0NVK2</accession>
<reference evidence="1" key="1">
    <citation type="submission" date="2013-04" db="EMBL/GenBank/DDBJ databases">
        <authorList>
            <person name="Qu J."/>
            <person name="Murali S.C."/>
            <person name="Bandaranaike D."/>
            <person name="Bellair M."/>
            <person name="Blankenburg K."/>
            <person name="Chao H."/>
            <person name="Dinh H."/>
            <person name="Doddapaneni H."/>
            <person name="Downs B."/>
            <person name="Dugan-Rocha S."/>
            <person name="Elkadiri S."/>
            <person name="Gnanaolivu R.D."/>
            <person name="Hernandez B."/>
            <person name="Javaid M."/>
            <person name="Jayaseelan J.C."/>
            <person name="Lee S."/>
            <person name="Li M."/>
            <person name="Ming W."/>
            <person name="Munidasa M."/>
            <person name="Muniz J."/>
            <person name="Nguyen L."/>
            <person name="Ongeri F."/>
            <person name="Osuji N."/>
            <person name="Pu L.-L."/>
            <person name="Puazo M."/>
            <person name="Qu C."/>
            <person name="Quiroz J."/>
            <person name="Raj R."/>
            <person name="Weissenberger G."/>
            <person name="Xin Y."/>
            <person name="Zou X."/>
            <person name="Han Y."/>
            <person name="Richards S."/>
            <person name="Worley K."/>
            <person name="Muzny D."/>
            <person name="Gibbs R."/>
        </authorList>
    </citation>
    <scope>NUCLEOTIDE SEQUENCE</scope>
    <source>
        <strain evidence="1">Sampled in the wild</strain>
    </source>
</reference>
<proteinExistence type="predicted"/>
<reference evidence="1" key="2">
    <citation type="submission" date="2017-10" db="EMBL/GenBank/DDBJ databases">
        <title>Ladona fulva Genome sequencing and assembly.</title>
        <authorList>
            <person name="Murali S."/>
            <person name="Richards S."/>
            <person name="Bandaranaike D."/>
            <person name="Bellair M."/>
            <person name="Blankenburg K."/>
            <person name="Chao H."/>
            <person name="Dinh H."/>
            <person name="Doddapaneni H."/>
            <person name="Dugan-Rocha S."/>
            <person name="Elkadiri S."/>
            <person name="Gnanaolivu R."/>
            <person name="Hernandez B."/>
            <person name="Skinner E."/>
            <person name="Javaid M."/>
            <person name="Lee S."/>
            <person name="Li M."/>
            <person name="Ming W."/>
            <person name="Munidasa M."/>
            <person name="Muniz J."/>
            <person name="Nguyen L."/>
            <person name="Hughes D."/>
            <person name="Osuji N."/>
            <person name="Pu L.-L."/>
            <person name="Puazo M."/>
            <person name="Qu C."/>
            <person name="Quiroz J."/>
            <person name="Raj R."/>
            <person name="Weissenberger G."/>
            <person name="Xin Y."/>
            <person name="Zou X."/>
            <person name="Han Y."/>
            <person name="Worley K."/>
            <person name="Muzny D."/>
            <person name="Gibbs R."/>
        </authorList>
    </citation>
    <scope>NUCLEOTIDE SEQUENCE</scope>
    <source>
        <strain evidence="1">Sampled in the wild</strain>
    </source>
</reference>
<comment type="caution">
    <text evidence="1">The sequence shown here is derived from an EMBL/GenBank/DDBJ whole genome shotgun (WGS) entry which is preliminary data.</text>
</comment>
<organism evidence="1 2">
    <name type="scientific">Ladona fulva</name>
    <name type="common">Scarce chaser dragonfly</name>
    <name type="synonym">Libellula fulva</name>
    <dbReference type="NCBI Taxonomy" id="123851"/>
    <lineage>
        <taxon>Eukaryota</taxon>
        <taxon>Metazoa</taxon>
        <taxon>Ecdysozoa</taxon>
        <taxon>Arthropoda</taxon>
        <taxon>Hexapoda</taxon>
        <taxon>Insecta</taxon>
        <taxon>Pterygota</taxon>
        <taxon>Palaeoptera</taxon>
        <taxon>Odonata</taxon>
        <taxon>Epiprocta</taxon>
        <taxon>Anisoptera</taxon>
        <taxon>Libelluloidea</taxon>
        <taxon>Libellulidae</taxon>
        <taxon>Ladona</taxon>
    </lineage>
</organism>
<evidence type="ECO:0000313" key="2">
    <source>
        <dbReference type="Proteomes" id="UP000792457"/>
    </source>
</evidence>
<evidence type="ECO:0000313" key="1">
    <source>
        <dbReference type="EMBL" id="KAG8223536.1"/>
    </source>
</evidence>
<dbReference type="EMBL" id="KZ308164">
    <property type="protein sequence ID" value="KAG8223536.1"/>
    <property type="molecule type" value="Genomic_DNA"/>
</dbReference>
<name>A0A8K0NVK2_LADFU</name>
<dbReference type="Pfam" id="PF05219">
    <property type="entry name" value="DREV"/>
    <property type="match status" value="1"/>
</dbReference>
<sequence>MVMSNVVEYVRFLSKAFLDSVRDLKYGLRPIVNPALNIVQYDFQWYECDLRDLPSHLVDRFVQMSPDEETEAFLEQSREKSNWVLTQLWHSFARSVLGWFMTQTSING</sequence>
<dbReference type="PANTHER" id="PTHR12890">
    <property type="entry name" value="DREV PROTEIN"/>
    <property type="match status" value="1"/>
</dbReference>
<dbReference type="OrthoDB" id="199041at2759"/>
<dbReference type="PANTHER" id="PTHR12890:SF0">
    <property type="entry name" value="PROTEIN-L-HISTIDINE N-PROS-METHYLTRANSFERASE"/>
    <property type="match status" value="1"/>
</dbReference>